<dbReference type="PROSITE" id="PS51192">
    <property type="entry name" value="HELICASE_ATP_BIND_1"/>
    <property type="match status" value="1"/>
</dbReference>
<name>J3KFE0_COCIM</name>
<reference evidence="3" key="2">
    <citation type="journal article" date="2010" name="Genome Res.">
        <title>Population genomic sequencing of Coccidioides fungi reveals recent hybridization and transposon control.</title>
        <authorList>
            <person name="Neafsey D.E."/>
            <person name="Barker B.M."/>
            <person name="Sharpton T.J."/>
            <person name="Stajich J.E."/>
            <person name="Park D.J."/>
            <person name="Whiston E."/>
            <person name="Hung C.-Y."/>
            <person name="McMahan C."/>
            <person name="White J."/>
            <person name="Sykes S."/>
            <person name="Heiman D."/>
            <person name="Young S."/>
            <person name="Zeng Q."/>
            <person name="Abouelleil A."/>
            <person name="Aftuck L."/>
            <person name="Bessette D."/>
            <person name="Brown A."/>
            <person name="FitzGerald M."/>
            <person name="Lui A."/>
            <person name="Macdonald J.P."/>
            <person name="Priest M."/>
            <person name="Orbach M.J."/>
            <person name="Galgiani J.N."/>
            <person name="Kirkland T.N."/>
            <person name="Cole G.T."/>
            <person name="Birren B.W."/>
            <person name="Henn M.R."/>
            <person name="Taylor J.W."/>
            <person name="Rounsley S.D."/>
        </authorList>
    </citation>
    <scope>GENOME REANNOTATION</scope>
    <source>
        <strain evidence="3">RS</strain>
    </source>
</reference>
<accession>J3KFE0</accession>
<organism evidence="2 3">
    <name type="scientific">Coccidioides immitis (strain RS)</name>
    <name type="common">Valley fever fungus</name>
    <dbReference type="NCBI Taxonomy" id="246410"/>
    <lineage>
        <taxon>Eukaryota</taxon>
        <taxon>Fungi</taxon>
        <taxon>Dikarya</taxon>
        <taxon>Ascomycota</taxon>
        <taxon>Pezizomycotina</taxon>
        <taxon>Eurotiomycetes</taxon>
        <taxon>Eurotiomycetidae</taxon>
        <taxon>Onygenales</taxon>
        <taxon>Onygenaceae</taxon>
        <taxon>Coccidioides</taxon>
    </lineage>
</organism>
<dbReference type="STRING" id="246410.J3KFE0"/>
<dbReference type="RefSeq" id="XP_001245913.2">
    <property type="nucleotide sequence ID" value="XM_001245912.2"/>
</dbReference>
<reference evidence="3" key="1">
    <citation type="journal article" date="2009" name="Genome Res.">
        <title>Comparative genomic analyses of the human fungal pathogens Coccidioides and their relatives.</title>
        <authorList>
            <person name="Sharpton T.J."/>
            <person name="Stajich J.E."/>
            <person name="Rounsley S.D."/>
            <person name="Gardner M.J."/>
            <person name="Wortman J.R."/>
            <person name="Jordar V.S."/>
            <person name="Maiti R."/>
            <person name="Kodira C.D."/>
            <person name="Neafsey D.E."/>
            <person name="Zeng Q."/>
            <person name="Hung C.-Y."/>
            <person name="McMahan C."/>
            <person name="Muszewska A."/>
            <person name="Grynberg M."/>
            <person name="Mandel M.A."/>
            <person name="Kellner E.M."/>
            <person name="Barker B.M."/>
            <person name="Galgiani J.N."/>
            <person name="Orbach M.J."/>
            <person name="Kirkland T.N."/>
            <person name="Cole G.T."/>
            <person name="Henn M.R."/>
            <person name="Birren B.W."/>
            <person name="Taylor J.W."/>
        </authorList>
    </citation>
    <scope>NUCLEOTIDE SEQUENCE [LARGE SCALE GENOMIC DNA]</scope>
    <source>
        <strain evidence="3">RS</strain>
    </source>
</reference>
<feature type="domain" description="Helicase ATP-binding" evidence="1">
    <location>
        <begin position="1"/>
        <end position="116"/>
    </location>
</feature>
<dbReference type="KEGG" id="cim:CIMG_11518"/>
<protein>
    <recommendedName>
        <fullName evidence="1">Helicase ATP-binding domain-containing protein</fullName>
    </recommendedName>
</protein>
<dbReference type="OrthoDB" id="5153301at2759"/>
<evidence type="ECO:0000313" key="2">
    <source>
        <dbReference type="EMBL" id="EAS34330.3"/>
    </source>
</evidence>
<evidence type="ECO:0000313" key="3">
    <source>
        <dbReference type="Proteomes" id="UP000001261"/>
    </source>
</evidence>
<gene>
    <name evidence="2" type="ORF">CIMG_11518</name>
</gene>
<dbReference type="Gene3D" id="3.40.50.300">
    <property type="entry name" value="P-loop containing nucleotide triphosphate hydrolases"/>
    <property type="match status" value="1"/>
</dbReference>
<dbReference type="VEuPathDB" id="FungiDB:CIMG_11518"/>
<dbReference type="GeneID" id="24163749"/>
<dbReference type="SUPFAM" id="SSF52540">
    <property type="entry name" value="P-loop containing nucleoside triphosphate hydrolases"/>
    <property type="match status" value="1"/>
</dbReference>
<dbReference type="EMBL" id="GG704914">
    <property type="protein sequence ID" value="EAS34330.3"/>
    <property type="molecule type" value="Genomic_DNA"/>
</dbReference>
<dbReference type="InterPro" id="IPR014001">
    <property type="entry name" value="Helicase_ATP-bd"/>
</dbReference>
<dbReference type="InParanoid" id="J3KFE0"/>
<dbReference type="AlphaFoldDB" id="J3KFE0"/>
<evidence type="ECO:0000259" key="1">
    <source>
        <dbReference type="PROSITE" id="PS51192"/>
    </source>
</evidence>
<keyword evidence="3" id="KW-1185">Reference proteome</keyword>
<dbReference type="InterPro" id="IPR027417">
    <property type="entry name" value="P-loop_NTPase"/>
</dbReference>
<dbReference type="Proteomes" id="UP000001261">
    <property type="component" value="Unassembled WGS sequence"/>
</dbReference>
<proteinExistence type="predicted"/>
<sequence length="164" mass="18568">MATALHNKTILVIVPFIALRADMDKRCKDVGLQASYWENARPPHICNILFATPEAAKTGNFQHDIITLVHKQHVAHVFVDEAHISNLDCPKILRTGALPPEDRLPLMNHFAIVEKFPESALDDALIFYITGKLIECGSLVKLEDSNFQILKLYNPKDKRMLLKE</sequence>